<evidence type="ECO:0000313" key="3">
    <source>
        <dbReference type="Proteomes" id="UP000198418"/>
    </source>
</evidence>
<dbReference type="PANTHER" id="PTHR38598">
    <property type="entry name" value="INNER MEMBRANE PROTEIN YJCH"/>
    <property type="match status" value="1"/>
</dbReference>
<dbReference type="OrthoDB" id="5297034at2"/>
<dbReference type="InterPro" id="IPR007436">
    <property type="entry name" value="DUF485"/>
</dbReference>
<reference evidence="3" key="1">
    <citation type="submission" date="2017-06" db="EMBL/GenBank/DDBJ databases">
        <authorList>
            <person name="Varghese N."/>
            <person name="Submissions S."/>
        </authorList>
    </citation>
    <scope>NUCLEOTIDE SEQUENCE [LARGE SCALE GENOMIC DNA]</scope>
    <source>
        <strain evidence="3">DSM 137</strain>
    </source>
</reference>
<sequence length="104" mass="11097">MAASALEIEKNPKFRALVAARKSLGWTLSIVMLAIYFGFILLVAFNKELGNLLGAPLGAGSVTTVGIVIGLGVIVSAFILTGIYVLRANAKYDELTRQIVEESK</sequence>
<accession>A0A212RAA0</accession>
<gene>
    <name evidence="2" type="ORF">SAMN06265338_103152</name>
</gene>
<keyword evidence="1" id="KW-1133">Transmembrane helix</keyword>
<feature type="transmembrane region" description="Helical" evidence="1">
    <location>
        <begin position="23"/>
        <end position="45"/>
    </location>
</feature>
<dbReference type="Pfam" id="PF04341">
    <property type="entry name" value="DUF485"/>
    <property type="match status" value="1"/>
</dbReference>
<keyword evidence="3" id="KW-1185">Reference proteome</keyword>
<name>A0A212RAA0_RHOAC</name>
<organism evidence="2 3">
    <name type="scientific">Rhodoblastus acidophilus</name>
    <name type="common">Rhodopseudomonas acidophila</name>
    <dbReference type="NCBI Taxonomy" id="1074"/>
    <lineage>
        <taxon>Bacteria</taxon>
        <taxon>Pseudomonadati</taxon>
        <taxon>Pseudomonadota</taxon>
        <taxon>Alphaproteobacteria</taxon>
        <taxon>Hyphomicrobiales</taxon>
        <taxon>Rhodoblastaceae</taxon>
        <taxon>Rhodoblastus</taxon>
    </lineage>
</organism>
<dbReference type="EMBL" id="FYDG01000003">
    <property type="protein sequence ID" value="SNB69053.1"/>
    <property type="molecule type" value="Genomic_DNA"/>
</dbReference>
<dbReference type="GO" id="GO:0005886">
    <property type="term" value="C:plasma membrane"/>
    <property type="evidence" value="ECO:0007669"/>
    <property type="project" value="TreeGrafter"/>
</dbReference>
<dbReference type="Proteomes" id="UP000198418">
    <property type="component" value="Unassembled WGS sequence"/>
</dbReference>
<keyword evidence="1" id="KW-0472">Membrane</keyword>
<dbReference type="InterPro" id="IPR052959">
    <property type="entry name" value="Inner_membrane_assoc"/>
</dbReference>
<dbReference type="PANTHER" id="PTHR38598:SF1">
    <property type="entry name" value="INNER MEMBRANE PROTEIN YJCH"/>
    <property type="match status" value="1"/>
</dbReference>
<dbReference type="RefSeq" id="WP_088520272.1">
    <property type="nucleotide sequence ID" value="NZ_FYDG01000003.1"/>
</dbReference>
<feature type="transmembrane region" description="Helical" evidence="1">
    <location>
        <begin position="65"/>
        <end position="86"/>
    </location>
</feature>
<proteinExistence type="predicted"/>
<keyword evidence="1" id="KW-0812">Transmembrane</keyword>
<protein>
    <submittedName>
        <fullName evidence="2">Uncharacterized membrane protein, DUF485 family</fullName>
    </submittedName>
</protein>
<evidence type="ECO:0000313" key="2">
    <source>
        <dbReference type="EMBL" id="SNB69053.1"/>
    </source>
</evidence>
<evidence type="ECO:0000256" key="1">
    <source>
        <dbReference type="SAM" id="Phobius"/>
    </source>
</evidence>
<dbReference type="AlphaFoldDB" id="A0A212RAA0"/>